<feature type="compositionally biased region" description="Acidic residues" evidence="1">
    <location>
        <begin position="75"/>
        <end position="84"/>
    </location>
</feature>
<evidence type="ECO:0000256" key="1">
    <source>
        <dbReference type="SAM" id="MobiDB-lite"/>
    </source>
</evidence>
<reference evidence="2" key="1">
    <citation type="submission" date="2013-12" db="EMBL/GenBank/DDBJ databases">
        <authorList>
            <person name="Aslett M."/>
        </authorList>
    </citation>
    <scope>NUCLEOTIDE SEQUENCE [LARGE SCALE GENOMIC DNA]</scope>
    <source>
        <strain evidence="2">Lindley</strain>
    </source>
</reference>
<protein>
    <submittedName>
        <fullName evidence="3">Uncharacterized protein</fullName>
    </submittedName>
</protein>
<evidence type="ECO:0000313" key="2">
    <source>
        <dbReference type="Proteomes" id="UP000050741"/>
    </source>
</evidence>
<dbReference type="WBParaSite" id="GPLIN_000889200">
    <property type="protein sequence ID" value="GPLIN_000889200"/>
    <property type="gene ID" value="GPLIN_000889200"/>
</dbReference>
<dbReference type="AlphaFoldDB" id="A0A183C7P6"/>
<reference evidence="3" key="3">
    <citation type="submission" date="2016-06" db="UniProtKB">
        <authorList>
            <consortium name="WormBaseParasite"/>
        </authorList>
    </citation>
    <scope>IDENTIFICATION</scope>
</reference>
<feature type="compositionally biased region" description="Low complexity" evidence="1">
    <location>
        <begin position="46"/>
        <end position="73"/>
    </location>
</feature>
<dbReference type="Proteomes" id="UP000050741">
    <property type="component" value="Unassembled WGS sequence"/>
</dbReference>
<reference evidence="2" key="2">
    <citation type="submission" date="2014-05" db="EMBL/GenBank/DDBJ databases">
        <title>The genome and life-stage specific transcriptomes of Globodera pallida elucidate key aspects of plant parasitism by a cyst nematode.</title>
        <authorList>
            <person name="Cotton J.A."/>
            <person name="Lilley C.J."/>
            <person name="Jones L.M."/>
            <person name="Kikuchi T."/>
            <person name="Reid A.J."/>
            <person name="Thorpe P."/>
            <person name="Tsai I.J."/>
            <person name="Beasley H."/>
            <person name="Blok V."/>
            <person name="Cock P.J.A."/>
            <person name="Van den Akker S.E."/>
            <person name="Holroyd N."/>
            <person name="Hunt M."/>
            <person name="Mantelin S."/>
            <person name="Naghra H."/>
            <person name="Pain A."/>
            <person name="Palomares-Rius J.E."/>
            <person name="Zarowiecki M."/>
            <person name="Berriman M."/>
            <person name="Jones J.T."/>
            <person name="Urwin P.E."/>
        </authorList>
    </citation>
    <scope>NUCLEOTIDE SEQUENCE [LARGE SCALE GENOMIC DNA]</scope>
    <source>
        <strain evidence="2">Lindley</strain>
    </source>
</reference>
<dbReference type="PROSITE" id="PS51257">
    <property type="entry name" value="PROKAR_LIPOPROTEIN"/>
    <property type="match status" value="1"/>
</dbReference>
<name>A0A183C7P6_GLOPA</name>
<feature type="region of interest" description="Disordered" evidence="1">
    <location>
        <begin position="46"/>
        <end position="108"/>
    </location>
</feature>
<feature type="compositionally biased region" description="Basic and acidic residues" evidence="1">
    <location>
        <begin position="85"/>
        <end position="94"/>
    </location>
</feature>
<keyword evidence="2" id="KW-1185">Reference proteome</keyword>
<accession>A0A183C7P6</accession>
<evidence type="ECO:0000313" key="3">
    <source>
        <dbReference type="WBParaSite" id="GPLIN_000889200"/>
    </source>
</evidence>
<proteinExistence type="predicted"/>
<sequence length="120" mass="13338">MLRAQQLFCSQCQSGQACQFHGAVRVCMFGEKDVDFSNQKLTFLPKTTTTTTDKATTTGDKPTTTTEKPTTTTDEGLDGEEVGADEDRAFDKFGEIGGGDEDDEDDWKLRARKAPNYRRK</sequence>
<organism evidence="2 3">
    <name type="scientific">Globodera pallida</name>
    <name type="common">Potato cyst nematode worm</name>
    <name type="synonym">Heterodera pallida</name>
    <dbReference type="NCBI Taxonomy" id="36090"/>
    <lineage>
        <taxon>Eukaryota</taxon>
        <taxon>Metazoa</taxon>
        <taxon>Ecdysozoa</taxon>
        <taxon>Nematoda</taxon>
        <taxon>Chromadorea</taxon>
        <taxon>Rhabditida</taxon>
        <taxon>Tylenchina</taxon>
        <taxon>Tylenchomorpha</taxon>
        <taxon>Tylenchoidea</taxon>
        <taxon>Heteroderidae</taxon>
        <taxon>Heteroderinae</taxon>
        <taxon>Globodera</taxon>
    </lineage>
</organism>